<gene>
    <name evidence="6" type="ORF">QF035_000618</name>
</gene>
<reference evidence="6 7" key="1">
    <citation type="submission" date="2023-07" db="EMBL/GenBank/DDBJ databases">
        <title>Comparative genomics of wheat-associated soil bacteria to identify genetic determinants of phenazine resistance.</title>
        <authorList>
            <person name="Mouncey N."/>
        </authorList>
    </citation>
    <scope>NUCLEOTIDE SEQUENCE [LARGE SCALE GENOMIC DNA]</scope>
    <source>
        <strain evidence="6 7">V2I4</strain>
    </source>
</reference>
<feature type="region of interest" description="Disordered" evidence="5">
    <location>
        <begin position="205"/>
        <end position="254"/>
    </location>
</feature>
<proteinExistence type="inferred from homology"/>
<dbReference type="InterPro" id="IPR020904">
    <property type="entry name" value="Sc_DH/Rdtase_CS"/>
</dbReference>
<dbReference type="PRINTS" id="PR00081">
    <property type="entry name" value="GDHRDH"/>
</dbReference>
<keyword evidence="2" id="KW-0521">NADP</keyword>
<keyword evidence="7" id="KW-1185">Reference proteome</keyword>
<organism evidence="6 7">
    <name type="scientific">Streptomyces umbrinus</name>
    <dbReference type="NCBI Taxonomy" id="67370"/>
    <lineage>
        <taxon>Bacteria</taxon>
        <taxon>Bacillati</taxon>
        <taxon>Actinomycetota</taxon>
        <taxon>Actinomycetes</taxon>
        <taxon>Kitasatosporales</taxon>
        <taxon>Streptomycetaceae</taxon>
        <taxon>Streptomyces</taxon>
        <taxon>Streptomyces phaeochromogenes group</taxon>
    </lineage>
</organism>
<evidence type="ECO:0000313" key="7">
    <source>
        <dbReference type="Proteomes" id="UP001230328"/>
    </source>
</evidence>
<dbReference type="GO" id="GO:0047044">
    <property type="term" value="F:androstan-3-alpha,17-beta-diol dehydrogenase (NAD+) activity"/>
    <property type="evidence" value="ECO:0007669"/>
    <property type="project" value="UniProtKB-EC"/>
</dbReference>
<dbReference type="PANTHER" id="PTHR43391">
    <property type="entry name" value="RETINOL DEHYDROGENASE-RELATED"/>
    <property type="match status" value="1"/>
</dbReference>
<dbReference type="InterPro" id="IPR036291">
    <property type="entry name" value="NAD(P)-bd_dom_sf"/>
</dbReference>
<sequence>MFDFTGKTVLITGASGALGSTLSARFSKAGANTVTAARTGSDQLAAKLDGPSLGVRLDVTSESDWTDAIAQTEVRFGNVDILINNAAYLRVGTVESIPLDEFQLVFDTNVTGALLGIRAAAPSMRKAGGGAIVNINSVAGLAAAPDLVAYSSSKWALRGLMRAAAEGLARDNIRVNSVHPGIIESPLAYGPDGNALVPVDDFAIPPQRHPRRNRRLHPLRRLGPGPLRHRLRDHRRRRLHPRPPHLTHTPTRQVPNASIEFQTTTAGWVHGRTAAAVCRSCRPDA</sequence>
<dbReference type="EC" id="1.1.1.53" evidence="6"/>
<dbReference type="CDD" id="cd05233">
    <property type="entry name" value="SDR_c"/>
    <property type="match status" value="1"/>
</dbReference>
<comment type="similarity">
    <text evidence="1 4">Belongs to the short-chain dehydrogenases/reductases (SDR) family.</text>
</comment>
<protein>
    <submittedName>
        <fullName evidence="6">3alpha(Or 20beta)-hydroxysteroid dehydrogenase</fullName>
        <ecNumber evidence="6">1.1.1.53</ecNumber>
    </submittedName>
</protein>
<evidence type="ECO:0000256" key="1">
    <source>
        <dbReference type="ARBA" id="ARBA00006484"/>
    </source>
</evidence>
<evidence type="ECO:0000256" key="2">
    <source>
        <dbReference type="ARBA" id="ARBA00022857"/>
    </source>
</evidence>
<dbReference type="InterPro" id="IPR002347">
    <property type="entry name" value="SDR_fam"/>
</dbReference>
<dbReference type="Proteomes" id="UP001230328">
    <property type="component" value="Unassembled WGS sequence"/>
</dbReference>
<dbReference type="PRINTS" id="PR00080">
    <property type="entry name" value="SDRFAMILY"/>
</dbReference>
<feature type="compositionally biased region" description="Basic residues" evidence="5">
    <location>
        <begin position="227"/>
        <end position="245"/>
    </location>
</feature>
<dbReference type="EMBL" id="JAUSZI010000002">
    <property type="protein sequence ID" value="MDQ1023036.1"/>
    <property type="molecule type" value="Genomic_DNA"/>
</dbReference>
<keyword evidence="3 6" id="KW-0560">Oxidoreductase</keyword>
<dbReference type="PANTHER" id="PTHR43391:SF14">
    <property type="entry name" value="DEHYDROGENASE_REDUCTASE SDR FAMILY PROTEIN 7-LIKE"/>
    <property type="match status" value="1"/>
</dbReference>
<name>A0ABU0SK12_9ACTN</name>
<accession>A0ABU0SK12</accession>
<comment type="caution">
    <text evidence="6">The sequence shown here is derived from an EMBL/GenBank/DDBJ whole genome shotgun (WGS) entry which is preliminary data.</text>
</comment>
<dbReference type="SUPFAM" id="SSF51735">
    <property type="entry name" value="NAD(P)-binding Rossmann-fold domains"/>
    <property type="match status" value="1"/>
</dbReference>
<evidence type="ECO:0000313" key="6">
    <source>
        <dbReference type="EMBL" id="MDQ1023036.1"/>
    </source>
</evidence>
<evidence type="ECO:0000256" key="3">
    <source>
        <dbReference type="ARBA" id="ARBA00023002"/>
    </source>
</evidence>
<feature type="compositionally biased region" description="Basic residues" evidence="5">
    <location>
        <begin position="208"/>
        <end position="220"/>
    </location>
</feature>
<dbReference type="Pfam" id="PF00106">
    <property type="entry name" value="adh_short"/>
    <property type="match status" value="1"/>
</dbReference>
<dbReference type="Gene3D" id="3.40.50.720">
    <property type="entry name" value="NAD(P)-binding Rossmann-like Domain"/>
    <property type="match status" value="1"/>
</dbReference>
<dbReference type="PROSITE" id="PS00061">
    <property type="entry name" value="ADH_SHORT"/>
    <property type="match status" value="1"/>
</dbReference>
<evidence type="ECO:0000256" key="4">
    <source>
        <dbReference type="RuleBase" id="RU000363"/>
    </source>
</evidence>
<evidence type="ECO:0000256" key="5">
    <source>
        <dbReference type="SAM" id="MobiDB-lite"/>
    </source>
</evidence>